<feature type="transmembrane region" description="Helical" evidence="7">
    <location>
        <begin position="194"/>
        <end position="217"/>
    </location>
</feature>
<feature type="transmembrane region" description="Helical" evidence="7">
    <location>
        <begin position="12"/>
        <end position="33"/>
    </location>
</feature>
<dbReference type="AlphaFoldDB" id="A0A7C1JYL4"/>
<evidence type="ECO:0000256" key="2">
    <source>
        <dbReference type="ARBA" id="ARBA00022448"/>
    </source>
</evidence>
<feature type="domain" description="ABC transmembrane type-1" evidence="8">
    <location>
        <begin position="103"/>
        <end position="317"/>
    </location>
</feature>
<feature type="transmembrane region" description="Helical" evidence="7">
    <location>
        <begin position="301"/>
        <end position="327"/>
    </location>
</feature>
<comment type="similarity">
    <text evidence="7">Belongs to the binding-protein-dependent transport system permease family.</text>
</comment>
<evidence type="ECO:0000256" key="1">
    <source>
        <dbReference type="ARBA" id="ARBA00004651"/>
    </source>
</evidence>
<evidence type="ECO:0000313" key="9">
    <source>
        <dbReference type="EMBL" id="HDX33308.1"/>
    </source>
</evidence>
<comment type="caution">
    <text evidence="9">The sequence shown here is derived from an EMBL/GenBank/DDBJ whole genome shotgun (WGS) entry which is preliminary data.</text>
</comment>
<keyword evidence="4 7" id="KW-0812">Transmembrane</keyword>
<dbReference type="CDD" id="cd06261">
    <property type="entry name" value="TM_PBP2"/>
    <property type="match status" value="1"/>
</dbReference>
<sequence>MEAAIQSYWPTLVRWSLVGGTLGAMMYLLNTGLQRVGVKRDVARGYAFVLPWIIGFLVFSLYPFVYSFYLSFTEYNIFQPPRWIGLDNYVRMFTSDRNFWPSLRLTLLYAFFNVPLGMIGALGVALLLNRNVRAIGFWRTLYYLPAVLPAAAVALLWRWMFSPSSGLINFFLQPFYALFNMEPLAWFTDPNLVLPAYVIMGMWGVFGANAVILLAGLKNIPRELYEAAQIDGAGAWAQFRSVTIPMLSPTLFYTLVTGIIGALQIFTQAFFITTPQRAGQFLNVLIYQEAFAFRHMGYASALAWFLLMVILVLTLLVIRSSALWVYYESEKG</sequence>
<dbReference type="InterPro" id="IPR000515">
    <property type="entry name" value="MetI-like"/>
</dbReference>
<comment type="subcellular location">
    <subcellularLocation>
        <location evidence="1 7">Cell membrane</location>
        <topology evidence="1 7">Multi-pass membrane protein</topology>
    </subcellularLocation>
</comment>
<gene>
    <name evidence="9" type="ORF">ENQ20_17750</name>
</gene>
<protein>
    <submittedName>
        <fullName evidence="9">Sugar ABC transporter permease</fullName>
    </submittedName>
</protein>
<organism evidence="9">
    <name type="scientific">Caldilinea aerophila</name>
    <dbReference type="NCBI Taxonomy" id="133453"/>
    <lineage>
        <taxon>Bacteria</taxon>
        <taxon>Bacillati</taxon>
        <taxon>Chloroflexota</taxon>
        <taxon>Caldilineae</taxon>
        <taxon>Caldilineales</taxon>
        <taxon>Caldilineaceae</taxon>
        <taxon>Caldilinea</taxon>
    </lineage>
</organism>
<feature type="transmembrane region" description="Helical" evidence="7">
    <location>
        <begin position="45"/>
        <end position="65"/>
    </location>
</feature>
<keyword evidence="2 7" id="KW-0813">Transport</keyword>
<feature type="transmembrane region" description="Helical" evidence="7">
    <location>
        <begin position="250"/>
        <end position="272"/>
    </location>
</feature>
<evidence type="ECO:0000256" key="3">
    <source>
        <dbReference type="ARBA" id="ARBA00022475"/>
    </source>
</evidence>
<keyword evidence="6 7" id="KW-0472">Membrane</keyword>
<evidence type="ECO:0000256" key="7">
    <source>
        <dbReference type="RuleBase" id="RU363032"/>
    </source>
</evidence>
<dbReference type="PANTHER" id="PTHR30193">
    <property type="entry name" value="ABC TRANSPORTER PERMEASE PROTEIN"/>
    <property type="match status" value="1"/>
</dbReference>
<dbReference type="SUPFAM" id="SSF160964">
    <property type="entry name" value="MalF N-terminal region-like"/>
    <property type="match status" value="1"/>
</dbReference>
<keyword evidence="5 7" id="KW-1133">Transmembrane helix</keyword>
<keyword evidence="3" id="KW-1003">Cell membrane</keyword>
<feature type="transmembrane region" description="Helical" evidence="7">
    <location>
        <begin position="107"/>
        <end position="128"/>
    </location>
</feature>
<dbReference type="GO" id="GO:0005886">
    <property type="term" value="C:plasma membrane"/>
    <property type="evidence" value="ECO:0007669"/>
    <property type="project" value="UniProtKB-SubCell"/>
</dbReference>
<evidence type="ECO:0000256" key="6">
    <source>
        <dbReference type="ARBA" id="ARBA00023136"/>
    </source>
</evidence>
<reference evidence="9" key="1">
    <citation type="journal article" date="2020" name="mSystems">
        <title>Genome- and Community-Level Interaction Insights into Carbon Utilization and Element Cycling Functions of Hydrothermarchaeota in Hydrothermal Sediment.</title>
        <authorList>
            <person name="Zhou Z."/>
            <person name="Liu Y."/>
            <person name="Xu W."/>
            <person name="Pan J."/>
            <person name="Luo Z.H."/>
            <person name="Li M."/>
        </authorList>
    </citation>
    <scope>NUCLEOTIDE SEQUENCE [LARGE SCALE GENOMIC DNA]</scope>
    <source>
        <strain evidence="9">SpSt-289</strain>
    </source>
</reference>
<dbReference type="Pfam" id="PF00528">
    <property type="entry name" value="BPD_transp_1"/>
    <property type="match status" value="1"/>
</dbReference>
<evidence type="ECO:0000256" key="4">
    <source>
        <dbReference type="ARBA" id="ARBA00022692"/>
    </source>
</evidence>
<proteinExistence type="inferred from homology"/>
<name>A0A7C1JYL4_9CHLR</name>
<dbReference type="EMBL" id="DSMG01000185">
    <property type="protein sequence ID" value="HDX33308.1"/>
    <property type="molecule type" value="Genomic_DNA"/>
</dbReference>
<dbReference type="InterPro" id="IPR051393">
    <property type="entry name" value="ABC_transporter_permease"/>
</dbReference>
<dbReference type="Gene3D" id="1.10.3720.10">
    <property type="entry name" value="MetI-like"/>
    <property type="match status" value="1"/>
</dbReference>
<dbReference type="PANTHER" id="PTHR30193:SF1">
    <property type="entry name" value="ABC TRANSPORTER PERMEASE PROTEIN YESP-RELATED"/>
    <property type="match status" value="1"/>
</dbReference>
<dbReference type="SUPFAM" id="SSF161098">
    <property type="entry name" value="MetI-like"/>
    <property type="match status" value="1"/>
</dbReference>
<feature type="transmembrane region" description="Helical" evidence="7">
    <location>
        <begin position="140"/>
        <end position="160"/>
    </location>
</feature>
<evidence type="ECO:0000259" key="8">
    <source>
        <dbReference type="PROSITE" id="PS50928"/>
    </source>
</evidence>
<evidence type="ECO:0000256" key="5">
    <source>
        <dbReference type="ARBA" id="ARBA00022989"/>
    </source>
</evidence>
<accession>A0A7C1JYL4</accession>
<dbReference type="InterPro" id="IPR035906">
    <property type="entry name" value="MetI-like_sf"/>
</dbReference>
<dbReference type="GO" id="GO:0055085">
    <property type="term" value="P:transmembrane transport"/>
    <property type="evidence" value="ECO:0007669"/>
    <property type="project" value="InterPro"/>
</dbReference>
<dbReference type="PROSITE" id="PS50928">
    <property type="entry name" value="ABC_TM1"/>
    <property type="match status" value="1"/>
</dbReference>